<evidence type="ECO:0000313" key="3">
    <source>
        <dbReference type="Proteomes" id="UP000233256"/>
    </source>
</evidence>
<dbReference type="InterPro" id="IPR011989">
    <property type="entry name" value="ARM-like"/>
</dbReference>
<evidence type="ECO:0000256" key="1">
    <source>
        <dbReference type="ARBA" id="ARBA00045876"/>
    </source>
</evidence>
<dbReference type="PROSITE" id="PS50077">
    <property type="entry name" value="HEAT_REPEAT"/>
    <property type="match status" value="1"/>
</dbReference>
<organism evidence="2 3">
    <name type="scientific">Candidatus Wallbacteria bacterium HGW-Wallbacteria-1</name>
    <dbReference type="NCBI Taxonomy" id="2013854"/>
    <lineage>
        <taxon>Bacteria</taxon>
        <taxon>Candidatus Walliibacteriota</taxon>
    </lineage>
</organism>
<comment type="caution">
    <text evidence="2">The sequence shown here is derived from an EMBL/GenBank/DDBJ whole genome shotgun (WGS) entry which is preliminary data.</text>
</comment>
<dbReference type="SMART" id="SM00567">
    <property type="entry name" value="EZ_HEAT"/>
    <property type="match status" value="21"/>
</dbReference>
<dbReference type="Proteomes" id="UP000233256">
    <property type="component" value="Unassembled WGS sequence"/>
</dbReference>
<dbReference type="PANTHER" id="PTHR12697">
    <property type="entry name" value="PBS LYASE HEAT-LIKE PROTEIN"/>
    <property type="match status" value="1"/>
</dbReference>
<dbReference type="SUPFAM" id="SSF48371">
    <property type="entry name" value="ARM repeat"/>
    <property type="match status" value="3"/>
</dbReference>
<name>A0A2N1PT77_9BACT</name>
<dbReference type="Gene3D" id="1.25.10.10">
    <property type="entry name" value="Leucine-rich Repeat Variant"/>
    <property type="match status" value="6"/>
</dbReference>
<evidence type="ECO:0000313" key="2">
    <source>
        <dbReference type="EMBL" id="PKK91536.1"/>
    </source>
</evidence>
<dbReference type="PANTHER" id="PTHR12697:SF5">
    <property type="entry name" value="DEOXYHYPUSINE HYDROXYLASE"/>
    <property type="match status" value="1"/>
</dbReference>
<dbReference type="Pfam" id="PF13646">
    <property type="entry name" value="HEAT_2"/>
    <property type="match status" value="6"/>
</dbReference>
<proteinExistence type="predicted"/>
<protein>
    <recommendedName>
        <fullName evidence="4">TOG domain-containing protein</fullName>
    </recommendedName>
</protein>
<dbReference type="EMBL" id="PGXC01000003">
    <property type="protein sequence ID" value="PKK91536.1"/>
    <property type="molecule type" value="Genomic_DNA"/>
</dbReference>
<dbReference type="AlphaFoldDB" id="A0A2N1PT77"/>
<dbReference type="InterPro" id="IPR021133">
    <property type="entry name" value="HEAT_type_2"/>
</dbReference>
<sequence length="808" mass="88864">MDRDHFIRLLKSDDKEERIQAAAGLAGYPEQPSINALLASLEDSHWPVRRQAALSLSQIGKPCLDMLLAVVHTPHENARYWAKVVLGRIADDDVVECLVEMFENASKEGARWAMEALLEIGSRAVQSIIEAAASSKRDMRYWASKTLGKLKSPKAFDILVALLEDPNWAIRLNAVEALGELGDRRGVSNLVRMLSDDYWSIRCQAAVSIGKLENSPEHPTISELELGGFRSRKGMDDDVVRSLVSMLDDSNPEVRISAIRVLGEVGDESMVPVLASRLTDEDRSVQRVIINALGQTGSPSAIPVLESYLNSSAADQRRLTLGALSRINDRAVVRLMTQLLRDQDDEVRILAAKALSETDDHSPLDQLMESLGDHNEYVRFWSARALGRFSESRSLDALVHLLRDPSLPVRKTAVSSLARIGDSAVSASLISAYSAESSREVRTEIITALGDLGDMESIPFLVSVMESGNRELSFFAVRALAATGSSEATAPLLKIAREGSLDERYWSIRALSSMADAGSSQVCDVLMNAVMDEDESIRYSAICSLEETNAMVSADKLIAATTGADSRFIAKAVQVVSRLNDPGVMDFFVTLLEHDDRDVRFNAVVAIGNRRLSSTIHHLVKALSDTYWPVRKSASEALGKIGEQAVDSLLNAMDDNNPDLYYWAVKALGEIRSPRTISALTRAFETMKYPALSRLGAEALGRIGTPEATEPLLKALQSSDPELRFSAAKALRETNDVRAMDSLLRILDQDEGDIRFWAAKALGSIGDRRALEALRRAVEDESQWLRKYAAEAIGVIEKRMERNELSQA</sequence>
<dbReference type="GO" id="GO:0016491">
    <property type="term" value="F:oxidoreductase activity"/>
    <property type="evidence" value="ECO:0007669"/>
    <property type="project" value="TreeGrafter"/>
</dbReference>
<accession>A0A2N1PT77</accession>
<dbReference type="InterPro" id="IPR004155">
    <property type="entry name" value="PBS_lyase_HEAT"/>
</dbReference>
<dbReference type="InterPro" id="IPR016024">
    <property type="entry name" value="ARM-type_fold"/>
</dbReference>
<gene>
    <name evidence="2" type="ORF">CVV64_07215</name>
</gene>
<reference evidence="2 3" key="1">
    <citation type="journal article" date="2017" name="ISME J.">
        <title>Potential for microbial H2 and metal transformations associated with novel bacteria and archaea in deep terrestrial subsurface sediments.</title>
        <authorList>
            <person name="Hernsdorf A.W."/>
            <person name="Amano Y."/>
            <person name="Miyakawa K."/>
            <person name="Ise K."/>
            <person name="Suzuki Y."/>
            <person name="Anantharaman K."/>
            <person name="Probst A."/>
            <person name="Burstein D."/>
            <person name="Thomas B.C."/>
            <person name="Banfield J.F."/>
        </authorList>
    </citation>
    <scope>NUCLEOTIDE SEQUENCE [LARGE SCALE GENOMIC DNA]</scope>
    <source>
        <strain evidence="2">HGW-Wallbacteria-1</strain>
    </source>
</reference>
<evidence type="ECO:0008006" key="4">
    <source>
        <dbReference type="Google" id="ProtNLM"/>
    </source>
</evidence>
<comment type="function">
    <text evidence="1">Catalyzes the hydroxylation of the N(6)-(4-aminobutyl)-L-lysine intermediate produced by deoxyhypusine synthase/DHPS on a critical lysine of the eukaryotic translation initiation factor 5A/eIF-5A. This is the second step of the post-translational modification of that lysine into an unusual amino acid residue named hypusine. Hypusination is unique to mature eIF-5A factor and is essential for its function.</text>
</comment>